<comment type="caution">
    <text evidence="1">The sequence shown here is derived from an EMBL/GenBank/DDBJ whole genome shotgun (WGS) entry which is preliminary data.</text>
</comment>
<dbReference type="Proteomes" id="UP000498740">
    <property type="component" value="Unassembled WGS sequence"/>
</dbReference>
<dbReference type="RefSeq" id="WP_032754727.1">
    <property type="nucleotide sequence ID" value="NZ_BMUG01000005.1"/>
</dbReference>
<reference evidence="1 2" key="1">
    <citation type="submission" date="2020-05" db="EMBL/GenBank/DDBJ databases">
        <title>Whole genome shotgun sequence of Streptomyces microflavus NBRC 13062.</title>
        <authorList>
            <person name="Komaki H."/>
            <person name="Tamura T."/>
        </authorList>
    </citation>
    <scope>NUCLEOTIDE SEQUENCE [LARGE SCALE GENOMIC DNA]</scope>
    <source>
        <strain evidence="1 2">NBRC 13062</strain>
    </source>
</reference>
<evidence type="ECO:0000313" key="1">
    <source>
        <dbReference type="EMBL" id="GFN09495.1"/>
    </source>
</evidence>
<proteinExistence type="predicted"/>
<protein>
    <submittedName>
        <fullName evidence="1">Uncharacterized protein</fullName>
    </submittedName>
</protein>
<dbReference type="EMBL" id="BLWD01000002">
    <property type="protein sequence ID" value="GFN09495.1"/>
    <property type="molecule type" value="Genomic_DNA"/>
</dbReference>
<organism evidence="1 2">
    <name type="scientific">Streptomyces microflavus</name>
    <name type="common">Streptomyces lipmanii</name>
    <dbReference type="NCBI Taxonomy" id="1919"/>
    <lineage>
        <taxon>Bacteria</taxon>
        <taxon>Bacillati</taxon>
        <taxon>Actinomycetota</taxon>
        <taxon>Actinomycetes</taxon>
        <taxon>Kitasatosporales</taxon>
        <taxon>Streptomycetaceae</taxon>
        <taxon>Streptomyces</taxon>
    </lineage>
</organism>
<dbReference type="AlphaFoldDB" id="A0A7J0D660"/>
<name>A0A7J0D660_STRMI</name>
<sequence length="66" mass="7330">MTELTEAVHLSDPLGALEPVPNYACDVCASLGRQREEARARRDMTVVSDCNVEIRRHPHTGRGRSV</sequence>
<accession>A0A7J0D660</accession>
<gene>
    <name evidence="1" type="ORF">Smic_80510</name>
</gene>
<evidence type="ECO:0000313" key="2">
    <source>
        <dbReference type="Proteomes" id="UP000498740"/>
    </source>
</evidence>